<dbReference type="InterPro" id="IPR050441">
    <property type="entry name" value="RBM"/>
</dbReference>
<dbReference type="PROSITE" id="PS50102">
    <property type="entry name" value="RRM"/>
    <property type="match status" value="1"/>
</dbReference>
<reference evidence="4 5" key="1">
    <citation type="submission" date="2019-03" db="EMBL/GenBank/DDBJ databases">
        <title>First draft genome of Liparis tanakae, snailfish: a comprehensive survey of snailfish specific genes.</title>
        <authorList>
            <person name="Kim W."/>
            <person name="Song I."/>
            <person name="Jeong J.-H."/>
            <person name="Kim D."/>
            <person name="Kim S."/>
            <person name="Ryu S."/>
            <person name="Song J.Y."/>
            <person name="Lee S.K."/>
        </authorList>
    </citation>
    <scope>NUCLEOTIDE SEQUENCE [LARGE SCALE GENOMIC DNA]</scope>
    <source>
        <tissue evidence="4">Muscle</tissue>
    </source>
</reference>
<dbReference type="PANTHER" id="PTHR48034">
    <property type="entry name" value="TRANSFORMER-2 SEX-DETERMINING PROTEIN-RELATED"/>
    <property type="match status" value="1"/>
</dbReference>
<dbReference type="InterPro" id="IPR035979">
    <property type="entry name" value="RBD_domain_sf"/>
</dbReference>
<evidence type="ECO:0000313" key="5">
    <source>
        <dbReference type="Proteomes" id="UP000314294"/>
    </source>
</evidence>
<evidence type="ECO:0000313" key="4">
    <source>
        <dbReference type="EMBL" id="TNN78078.1"/>
    </source>
</evidence>
<dbReference type="GO" id="GO:0003723">
    <property type="term" value="F:RNA binding"/>
    <property type="evidence" value="ECO:0007669"/>
    <property type="project" value="UniProtKB-UniRule"/>
</dbReference>
<dbReference type="InterPro" id="IPR000504">
    <property type="entry name" value="RRM_dom"/>
</dbReference>
<evidence type="ECO:0000256" key="1">
    <source>
        <dbReference type="ARBA" id="ARBA00022884"/>
    </source>
</evidence>
<keyword evidence="1 2" id="KW-0694">RNA-binding</keyword>
<dbReference type="FunFam" id="3.30.70.330:FF:000472">
    <property type="entry name" value="Cold inducible RNA binding protein a"/>
    <property type="match status" value="1"/>
</dbReference>
<accession>A0A4Z2IJS2</accession>
<feature type="domain" description="RRM" evidence="3">
    <location>
        <begin position="68"/>
        <end position="145"/>
    </location>
</feature>
<dbReference type="OrthoDB" id="439808at2759"/>
<proteinExistence type="predicted"/>
<dbReference type="EMBL" id="SRLO01000076">
    <property type="protein sequence ID" value="TNN78078.1"/>
    <property type="molecule type" value="Genomic_DNA"/>
</dbReference>
<dbReference type="AlphaFoldDB" id="A0A4Z2IJS2"/>
<sequence>MFRALYRRWQSPSTLLPMKHQKKKKRHRPRPLCCHSTRSPALHRLDSLVKADRGVCFAFPSYSMSDEGKLFIGGLSFETNEDSLAAAFNKYGTIEKVDVIRDKETGKSRGFGFVKFDNSEDAKDAQDAMNGKMDGQFVWMKQERVDAPGEVLDPVAQEDSEEEDLAGVGEVVVVDIMATGAMVTGVTAIEASTLKGGSLATSTGIAAEEAAAADTQATETIGVRVDTPTAVHPTVMGMTATVQCATGLAQL</sequence>
<protein>
    <submittedName>
        <fullName evidence="4">Cold-inducible RNA-binding protein A</fullName>
    </submittedName>
</protein>
<dbReference type="SMART" id="SM00360">
    <property type="entry name" value="RRM"/>
    <property type="match status" value="1"/>
</dbReference>
<comment type="caution">
    <text evidence="4">The sequence shown here is derived from an EMBL/GenBank/DDBJ whole genome shotgun (WGS) entry which is preliminary data.</text>
</comment>
<evidence type="ECO:0000256" key="2">
    <source>
        <dbReference type="PROSITE-ProRule" id="PRU00176"/>
    </source>
</evidence>
<dbReference type="SUPFAM" id="SSF54928">
    <property type="entry name" value="RNA-binding domain, RBD"/>
    <property type="match status" value="1"/>
</dbReference>
<gene>
    <name evidence="4" type="primary">cirbp-a</name>
    <name evidence="4" type="ORF">EYF80_011583</name>
</gene>
<dbReference type="Proteomes" id="UP000314294">
    <property type="component" value="Unassembled WGS sequence"/>
</dbReference>
<organism evidence="4 5">
    <name type="scientific">Liparis tanakae</name>
    <name type="common">Tanaka's snailfish</name>
    <dbReference type="NCBI Taxonomy" id="230148"/>
    <lineage>
        <taxon>Eukaryota</taxon>
        <taxon>Metazoa</taxon>
        <taxon>Chordata</taxon>
        <taxon>Craniata</taxon>
        <taxon>Vertebrata</taxon>
        <taxon>Euteleostomi</taxon>
        <taxon>Actinopterygii</taxon>
        <taxon>Neopterygii</taxon>
        <taxon>Teleostei</taxon>
        <taxon>Neoteleostei</taxon>
        <taxon>Acanthomorphata</taxon>
        <taxon>Eupercaria</taxon>
        <taxon>Perciformes</taxon>
        <taxon>Cottioidei</taxon>
        <taxon>Cottales</taxon>
        <taxon>Liparidae</taxon>
        <taxon>Liparis</taxon>
    </lineage>
</organism>
<dbReference type="Gene3D" id="3.30.70.330">
    <property type="match status" value="1"/>
</dbReference>
<dbReference type="InterPro" id="IPR012677">
    <property type="entry name" value="Nucleotide-bd_a/b_plait_sf"/>
</dbReference>
<dbReference type="Pfam" id="PF00076">
    <property type="entry name" value="RRM_1"/>
    <property type="match status" value="1"/>
</dbReference>
<name>A0A4Z2IJS2_9TELE</name>
<evidence type="ECO:0000259" key="3">
    <source>
        <dbReference type="PROSITE" id="PS50102"/>
    </source>
</evidence>
<keyword evidence="5" id="KW-1185">Reference proteome</keyword>